<dbReference type="EMBL" id="BMES01000002">
    <property type="protein sequence ID" value="GGH20329.1"/>
    <property type="molecule type" value="Genomic_DNA"/>
</dbReference>
<dbReference type="PANTHER" id="PTHR33408">
    <property type="entry name" value="TRANSPOSASE"/>
    <property type="match status" value="1"/>
</dbReference>
<dbReference type="Proteomes" id="UP000603912">
    <property type="component" value="Unassembled WGS sequence"/>
</dbReference>
<proteinExistence type="predicted"/>
<protein>
    <recommendedName>
        <fullName evidence="1">Transposase DDE domain-containing protein</fullName>
    </recommendedName>
</protein>
<name>A0A917I7V8_9HYPH</name>
<dbReference type="InterPro" id="IPR025668">
    <property type="entry name" value="Tnp_DDE_dom"/>
</dbReference>
<evidence type="ECO:0000313" key="2">
    <source>
        <dbReference type="EMBL" id="GGH20329.1"/>
    </source>
</evidence>
<evidence type="ECO:0000313" key="3">
    <source>
        <dbReference type="Proteomes" id="UP000603912"/>
    </source>
</evidence>
<organism evidence="2 3">
    <name type="scientific">Alsobacter metallidurans</name>
    <dbReference type="NCBI Taxonomy" id="340221"/>
    <lineage>
        <taxon>Bacteria</taxon>
        <taxon>Pseudomonadati</taxon>
        <taxon>Pseudomonadota</taxon>
        <taxon>Alphaproteobacteria</taxon>
        <taxon>Hyphomicrobiales</taxon>
        <taxon>Alsobacteraceae</taxon>
        <taxon>Alsobacter</taxon>
    </lineage>
</organism>
<sequence>MRYRASKHDCDACSMKPRCCPNTPARKIPRSMHEGARDMARAIATTDEYVTSRRQRKKVEMLFGHLKRILRLDRLRLRGPHGARDEFQLAAAAQNLRKLAKLLPNGPLWMPA</sequence>
<gene>
    <name evidence="2" type="ORF">GCM10007036_23820</name>
</gene>
<reference evidence="2" key="2">
    <citation type="submission" date="2020-09" db="EMBL/GenBank/DDBJ databases">
        <authorList>
            <person name="Sun Q."/>
            <person name="Zhou Y."/>
        </authorList>
    </citation>
    <scope>NUCLEOTIDE SEQUENCE</scope>
    <source>
        <strain evidence="2">CGMCC 1.12214</strain>
    </source>
</reference>
<feature type="domain" description="Transposase DDE" evidence="1">
    <location>
        <begin position="7"/>
        <end position="100"/>
    </location>
</feature>
<dbReference type="Pfam" id="PF13751">
    <property type="entry name" value="DDE_Tnp_1_6"/>
    <property type="match status" value="1"/>
</dbReference>
<accession>A0A917I7V8</accession>
<reference evidence="2" key="1">
    <citation type="journal article" date="2014" name="Int. J. Syst. Evol. Microbiol.">
        <title>Complete genome sequence of Corynebacterium casei LMG S-19264T (=DSM 44701T), isolated from a smear-ripened cheese.</title>
        <authorList>
            <consortium name="US DOE Joint Genome Institute (JGI-PGF)"/>
            <person name="Walter F."/>
            <person name="Albersmeier A."/>
            <person name="Kalinowski J."/>
            <person name="Ruckert C."/>
        </authorList>
    </citation>
    <scope>NUCLEOTIDE SEQUENCE</scope>
    <source>
        <strain evidence="2">CGMCC 1.12214</strain>
    </source>
</reference>
<evidence type="ECO:0000259" key="1">
    <source>
        <dbReference type="Pfam" id="PF13751"/>
    </source>
</evidence>
<keyword evidence="3" id="KW-1185">Reference proteome</keyword>
<dbReference type="AlphaFoldDB" id="A0A917I7V8"/>
<comment type="caution">
    <text evidence="2">The sequence shown here is derived from an EMBL/GenBank/DDBJ whole genome shotgun (WGS) entry which is preliminary data.</text>
</comment>